<proteinExistence type="predicted"/>
<comment type="caution">
    <text evidence="1">The sequence shown here is derived from an EMBL/GenBank/DDBJ whole genome shotgun (WGS) entry which is preliminary data.</text>
</comment>
<protein>
    <recommendedName>
        <fullName evidence="2">HEPN domain-containing protein</fullName>
    </recommendedName>
</protein>
<gene>
    <name evidence="1" type="ORF">LCGC14_1396670</name>
</gene>
<organism evidence="1">
    <name type="scientific">marine sediment metagenome</name>
    <dbReference type="NCBI Taxonomy" id="412755"/>
    <lineage>
        <taxon>unclassified sequences</taxon>
        <taxon>metagenomes</taxon>
        <taxon>ecological metagenomes</taxon>
    </lineage>
</organism>
<reference evidence="1" key="1">
    <citation type="journal article" date="2015" name="Nature">
        <title>Complex archaea that bridge the gap between prokaryotes and eukaryotes.</title>
        <authorList>
            <person name="Spang A."/>
            <person name="Saw J.H."/>
            <person name="Jorgensen S.L."/>
            <person name="Zaremba-Niedzwiedzka K."/>
            <person name="Martijn J."/>
            <person name="Lind A.E."/>
            <person name="van Eijk R."/>
            <person name="Schleper C."/>
            <person name="Guy L."/>
            <person name="Ettema T.J."/>
        </authorList>
    </citation>
    <scope>NUCLEOTIDE SEQUENCE</scope>
</reference>
<dbReference type="EMBL" id="LAZR01009080">
    <property type="protein sequence ID" value="KKM74804.1"/>
    <property type="molecule type" value="Genomic_DNA"/>
</dbReference>
<accession>A0A0F9JYG7</accession>
<name>A0A0F9JYG7_9ZZZZ</name>
<evidence type="ECO:0000313" key="1">
    <source>
        <dbReference type="EMBL" id="KKM74804.1"/>
    </source>
</evidence>
<dbReference type="AlphaFoldDB" id="A0A0F9JYG7"/>
<sequence length="59" mass="6634">MTLSQAIRLANASRPISYRDRQEASKVLREAAEGAHRCHYYVLAKARQAHLAKLQESAP</sequence>
<evidence type="ECO:0008006" key="2">
    <source>
        <dbReference type="Google" id="ProtNLM"/>
    </source>
</evidence>